<proteinExistence type="predicted"/>
<dbReference type="RefSeq" id="WP_015402316.1">
    <property type="nucleotide sequence ID" value="NC_020304.1"/>
</dbReference>
<evidence type="ECO:0000313" key="3">
    <source>
        <dbReference type="Proteomes" id="UP000011721"/>
    </source>
</evidence>
<dbReference type="AlphaFoldDB" id="M1P4J3"/>
<dbReference type="GO" id="GO:0020037">
    <property type="term" value="F:heme binding"/>
    <property type="evidence" value="ECO:0007669"/>
    <property type="project" value="InterPro"/>
</dbReference>
<dbReference type="Gene3D" id="1.10.760.10">
    <property type="entry name" value="Cytochrome c-like domain"/>
    <property type="match status" value="1"/>
</dbReference>
<feature type="chain" id="PRO_5004016640" description="Quinohemoprotein amine dehydrogenase alpha subunit haem binding domain-containing protein" evidence="1">
    <location>
        <begin position="22"/>
        <end position="96"/>
    </location>
</feature>
<dbReference type="SUPFAM" id="SSF46626">
    <property type="entry name" value="Cytochrome c"/>
    <property type="match status" value="1"/>
</dbReference>
<dbReference type="InterPro" id="IPR036909">
    <property type="entry name" value="Cyt_c-like_dom_sf"/>
</dbReference>
<name>M1P4J3_DESSD</name>
<accession>M1P4J3</accession>
<keyword evidence="3" id="KW-1185">Reference proteome</keyword>
<evidence type="ECO:0000256" key="1">
    <source>
        <dbReference type="SAM" id="SignalP"/>
    </source>
</evidence>
<feature type="signal peptide" evidence="1">
    <location>
        <begin position="1"/>
        <end position="21"/>
    </location>
</feature>
<keyword evidence="1" id="KW-0732">Signal</keyword>
<organism evidence="2 3">
    <name type="scientific">Desulfocapsa sulfexigens (strain DSM 10523 / SB164P1)</name>
    <dbReference type="NCBI Taxonomy" id="1167006"/>
    <lineage>
        <taxon>Bacteria</taxon>
        <taxon>Pseudomonadati</taxon>
        <taxon>Thermodesulfobacteriota</taxon>
        <taxon>Desulfobulbia</taxon>
        <taxon>Desulfobulbales</taxon>
        <taxon>Desulfocapsaceae</taxon>
        <taxon>Desulfocapsa</taxon>
    </lineage>
</organism>
<dbReference type="GO" id="GO:0009055">
    <property type="term" value="F:electron transfer activity"/>
    <property type="evidence" value="ECO:0007669"/>
    <property type="project" value="InterPro"/>
</dbReference>
<protein>
    <recommendedName>
        <fullName evidence="4">Quinohemoprotein amine dehydrogenase alpha subunit haem binding domain-containing protein</fullName>
    </recommendedName>
</protein>
<evidence type="ECO:0000313" key="2">
    <source>
        <dbReference type="EMBL" id="AGF76617.1"/>
    </source>
</evidence>
<evidence type="ECO:0008006" key="4">
    <source>
        <dbReference type="Google" id="ProtNLM"/>
    </source>
</evidence>
<dbReference type="Proteomes" id="UP000011721">
    <property type="component" value="Chromosome"/>
</dbReference>
<sequence>MKWCSAVVVFLYLMVPFSVQAESKAGCAELLLNRCQSCHYLDRVCSQVDEKSKRRWDATIKRMVKRRGADLNEEEQTFLLDCLVAPAPDIKKECKK</sequence>
<reference evidence="3" key="1">
    <citation type="journal article" date="2013" name="Stand. Genomic Sci.">
        <title>Complete genome sequence of Desulfocapsa sulfexigens, a marine deltaproteobacterium specialized in disproportionating inorganic sulfur compounds.</title>
        <authorList>
            <person name="Finster K.W."/>
            <person name="Kjeldsen K.U."/>
            <person name="Kube M."/>
            <person name="Reinhardt R."/>
            <person name="Mussmann M."/>
            <person name="Amann R."/>
            <person name="Schreiber L."/>
        </authorList>
    </citation>
    <scope>NUCLEOTIDE SEQUENCE [LARGE SCALE GENOMIC DNA]</scope>
    <source>
        <strain evidence="3">DSM 10523 / SB164P1</strain>
    </source>
</reference>
<gene>
    <name evidence="2" type="ordered locus">UWK_00029</name>
</gene>
<dbReference type="OrthoDB" id="258660at2"/>
<dbReference type="STRING" id="1167006.UWK_00029"/>
<dbReference type="EMBL" id="CP003985">
    <property type="protein sequence ID" value="AGF76617.1"/>
    <property type="molecule type" value="Genomic_DNA"/>
</dbReference>
<dbReference type="KEGG" id="dsf:UWK_00029"/>
<dbReference type="HOGENOM" id="CLU_176881_0_0_7"/>